<dbReference type="GO" id="GO:0007034">
    <property type="term" value="P:vacuolar transport"/>
    <property type="evidence" value="ECO:0007669"/>
    <property type="project" value="TreeGrafter"/>
</dbReference>
<organism evidence="2 3">
    <name type="scientific">Fusarium langsethiae</name>
    <dbReference type="NCBI Taxonomy" id="179993"/>
    <lineage>
        <taxon>Eukaryota</taxon>
        <taxon>Fungi</taxon>
        <taxon>Dikarya</taxon>
        <taxon>Ascomycota</taxon>
        <taxon>Pezizomycotina</taxon>
        <taxon>Sordariomycetes</taxon>
        <taxon>Hypocreomycetidae</taxon>
        <taxon>Hypocreales</taxon>
        <taxon>Nectriaceae</taxon>
        <taxon>Fusarium</taxon>
    </lineage>
</organism>
<reference evidence="2 3" key="1">
    <citation type="submission" date="2015-04" db="EMBL/GenBank/DDBJ databases">
        <title>The draft genome sequence of Fusarium langsethiae, a T-2/HT-2 mycotoxin producer.</title>
        <authorList>
            <person name="Lysoe E."/>
            <person name="Divon H.H."/>
            <person name="Terzi V."/>
            <person name="Orru L."/>
            <person name="Lamontanara A."/>
            <person name="Kolseth A.-K."/>
            <person name="Frandsen R.J."/>
            <person name="Nielsen K."/>
            <person name="Thrane U."/>
        </authorList>
    </citation>
    <scope>NUCLEOTIDE SEQUENCE [LARGE SCALE GENOMIC DNA]</scope>
    <source>
        <strain evidence="2 3">Fl201059</strain>
    </source>
</reference>
<proteinExistence type="predicted"/>
<evidence type="ECO:0000313" key="3">
    <source>
        <dbReference type="Proteomes" id="UP000037904"/>
    </source>
</evidence>
<sequence length="98" mass="11084">MSTTFPNLYTHRKVADSAAKACDICYKSSTSVLITPDKKNKEESSPTPEEEPRVFELKTAFYQQRLLKKRQAEAAKLDRERSSKPGYFPSVPSDAPSR</sequence>
<comment type="caution">
    <text evidence="2">The sequence shown here is derived from an EMBL/GenBank/DDBJ whole genome shotgun (WGS) entry which is preliminary data.</text>
</comment>
<dbReference type="AlphaFoldDB" id="A0A0M9EVR8"/>
<feature type="region of interest" description="Disordered" evidence="1">
    <location>
        <begin position="72"/>
        <end position="98"/>
    </location>
</feature>
<dbReference type="Pfam" id="PF08432">
    <property type="entry name" value="Vfa1"/>
    <property type="match status" value="1"/>
</dbReference>
<evidence type="ECO:0000313" key="2">
    <source>
        <dbReference type="EMBL" id="KPA40486.1"/>
    </source>
</evidence>
<feature type="compositionally biased region" description="Basic and acidic residues" evidence="1">
    <location>
        <begin position="72"/>
        <end position="83"/>
    </location>
</feature>
<gene>
    <name evidence="2" type="ORF">FLAG1_06651</name>
</gene>
<dbReference type="PANTHER" id="PTHR28218:SF1">
    <property type="entry name" value="VPS4-ASSOCIATED PROTEIN 1"/>
    <property type="match status" value="1"/>
</dbReference>
<dbReference type="EMBL" id="JXCE01000134">
    <property type="protein sequence ID" value="KPA40486.1"/>
    <property type="molecule type" value="Genomic_DNA"/>
</dbReference>
<dbReference type="InterPro" id="IPR013640">
    <property type="entry name" value="Vfa1"/>
</dbReference>
<keyword evidence="3" id="KW-1185">Reference proteome</keyword>
<evidence type="ECO:0000256" key="1">
    <source>
        <dbReference type="SAM" id="MobiDB-lite"/>
    </source>
</evidence>
<name>A0A0M9EVR8_FUSLA</name>
<protein>
    <submittedName>
        <fullName evidence="2">Uncharacterized protein</fullName>
    </submittedName>
</protein>
<dbReference type="Proteomes" id="UP000037904">
    <property type="component" value="Unassembled WGS sequence"/>
</dbReference>
<accession>A0A0M9EVR8</accession>
<dbReference type="GO" id="GO:0005768">
    <property type="term" value="C:endosome"/>
    <property type="evidence" value="ECO:0007669"/>
    <property type="project" value="TreeGrafter"/>
</dbReference>
<dbReference type="PANTHER" id="PTHR28218">
    <property type="entry name" value="VPS4-ASSOCIATED PROTEIN 1"/>
    <property type="match status" value="1"/>
</dbReference>